<sequence length="307" mass="35446">MTTETKKITLNVPRVTFIEESHQYFIGKKELKGVTGTLIKKAFPDTYKNIPESVLKKAAERGGLVHNTFETFCSIFDADIKKYPNPTEELQAFHSMLVAYDLHYVASEYLVTDGENFASAIDGIFADNEGNIYLVDYKTTATLHYDNVSLQLSIYAKWFEEQNPDLKVKEIVCMWFKNGQSKFQPLPRVSDEQIDDLINAYLADDAEYQYKVEVPEQFSALEQEYRLVSARMDALKIKQDDLKEQMMKMMEANKQKSIKTNIGSYSYVESTTKRTLDMKLFKEKYPNAYEKLTKVSISKPSIRIKLN</sequence>
<reference evidence="1 2" key="1">
    <citation type="submission" date="2018-08" db="EMBL/GenBank/DDBJ databases">
        <title>A genome reference for cultivated species of the human gut microbiota.</title>
        <authorList>
            <person name="Zou Y."/>
            <person name="Xue W."/>
            <person name="Luo G."/>
        </authorList>
    </citation>
    <scope>NUCLEOTIDE SEQUENCE [LARGE SCALE GENOMIC DNA]</scope>
    <source>
        <strain evidence="1 2">AM16-54</strain>
    </source>
</reference>
<name>A0A3R6EDN9_9BACT</name>
<organism evidence="1 2">
    <name type="scientific">Segatella copri</name>
    <dbReference type="NCBI Taxonomy" id="165179"/>
    <lineage>
        <taxon>Bacteria</taxon>
        <taxon>Pseudomonadati</taxon>
        <taxon>Bacteroidota</taxon>
        <taxon>Bacteroidia</taxon>
        <taxon>Bacteroidales</taxon>
        <taxon>Prevotellaceae</taxon>
        <taxon>Segatella</taxon>
    </lineage>
</organism>
<dbReference type="AlphaFoldDB" id="A0A3R6EDN9"/>
<dbReference type="Gene3D" id="3.90.320.10">
    <property type="match status" value="1"/>
</dbReference>
<proteinExistence type="predicted"/>
<protein>
    <submittedName>
        <fullName evidence="1">Uncharacterized protein</fullName>
    </submittedName>
</protein>
<dbReference type="Proteomes" id="UP000284548">
    <property type="component" value="Unassembled WGS sequence"/>
</dbReference>
<gene>
    <name evidence="1" type="ORF">DW192_10140</name>
</gene>
<dbReference type="EMBL" id="QRKB01000025">
    <property type="protein sequence ID" value="RHH81411.1"/>
    <property type="molecule type" value="Genomic_DNA"/>
</dbReference>
<comment type="caution">
    <text evidence="1">The sequence shown here is derived from an EMBL/GenBank/DDBJ whole genome shotgun (WGS) entry which is preliminary data.</text>
</comment>
<dbReference type="RefSeq" id="WP_118255106.1">
    <property type="nucleotide sequence ID" value="NZ_QRKB01000025.1"/>
</dbReference>
<evidence type="ECO:0000313" key="1">
    <source>
        <dbReference type="EMBL" id="RHH81411.1"/>
    </source>
</evidence>
<dbReference type="InterPro" id="IPR011604">
    <property type="entry name" value="PDDEXK-like_dom_sf"/>
</dbReference>
<evidence type="ECO:0000313" key="2">
    <source>
        <dbReference type="Proteomes" id="UP000284548"/>
    </source>
</evidence>
<accession>A0A3R6EDN9</accession>